<dbReference type="InterPro" id="IPR002938">
    <property type="entry name" value="FAD-bd"/>
</dbReference>
<evidence type="ECO:0000256" key="3">
    <source>
        <dbReference type="ARBA" id="ARBA00022827"/>
    </source>
</evidence>
<dbReference type="PANTHER" id="PTHR43004">
    <property type="entry name" value="TRK SYSTEM POTASSIUM UPTAKE PROTEIN"/>
    <property type="match status" value="1"/>
</dbReference>
<comment type="caution">
    <text evidence="5">The sequence shown here is derived from an EMBL/GenBank/DDBJ whole genome shotgun (WGS) entry which is preliminary data.</text>
</comment>
<feature type="domain" description="FAD-binding" evidence="4">
    <location>
        <begin position="5"/>
        <end position="340"/>
    </location>
</feature>
<dbReference type="PATRIC" id="fig|448.7.peg.1632"/>
<dbReference type="PANTHER" id="PTHR43004:SF19">
    <property type="entry name" value="BINDING MONOOXYGENASE, PUTATIVE (JCVI)-RELATED"/>
    <property type="match status" value="1"/>
</dbReference>
<reference evidence="5 6" key="1">
    <citation type="submission" date="2015-11" db="EMBL/GenBank/DDBJ databases">
        <title>Genomic analysis of 38 Legionella species identifies large and diverse effector repertoires.</title>
        <authorList>
            <person name="Burstein D."/>
            <person name="Amaro F."/>
            <person name="Zusman T."/>
            <person name="Lifshitz Z."/>
            <person name="Cohen O."/>
            <person name="Gilbert J.A."/>
            <person name="Pupko T."/>
            <person name="Shuman H.A."/>
            <person name="Segal G."/>
        </authorList>
    </citation>
    <scope>NUCLEOTIDE SEQUENCE [LARGE SCALE GENOMIC DNA]</scope>
    <source>
        <strain evidence="5 6">SE-32A-C8</strain>
    </source>
</reference>
<dbReference type="GO" id="GO:0018677">
    <property type="term" value="F:pentachlorophenol monooxygenase activity"/>
    <property type="evidence" value="ECO:0007669"/>
    <property type="project" value="UniProtKB-EC"/>
</dbReference>
<dbReference type="Proteomes" id="UP000054773">
    <property type="component" value="Unassembled WGS sequence"/>
</dbReference>
<dbReference type="InterPro" id="IPR050641">
    <property type="entry name" value="RIFMO-like"/>
</dbReference>
<protein>
    <submittedName>
        <fullName evidence="5">FAD dependent oxidoreductase</fullName>
        <ecNumber evidence="5">1.14.13.50</ecNumber>
    </submittedName>
</protein>
<dbReference type="EC" id="1.14.13.50" evidence="5"/>
<dbReference type="PRINTS" id="PR00420">
    <property type="entry name" value="RNGMNOXGNASE"/>
</dbReference>
<dbReference type="AlphaFoldDB" id="A0A0W0TQ39"/>
<evidence type="ECO:0000259" key="4">
    <source>
        <dbReference type="Pfam" id="PF01494"/>
    </source>
</evidence>
<dbReference type="Pfam" id="PF01494">
    <property type="entry name" value="FAD_binding_3"/>
    <property type="match status" value="1"/>
</dbReference>
<dbReference type="Gene3D" id="3.30.70.2450">
    <property type="match status" value="1"/>
</dbReference>
<keyword evidence="5" id="KW-0560">Oxidoreductase</keyword>
<keyword evidence="6" id="KW-1185">Reference proteome</keyword>
<dbReference type="OrthoDB" id="8672648at2"/>
<sequence>MERTKTDVLVVGAGPVGLFCANELLRHGLKVRIIDKKEGLSDKSKALGLHIRTLDVMDDCDFLKEILSQGQRVEGAIFNSKGKPLFEVNFNGIGSNRNYLIDLPQNQTEAIFYQRLMSQQMPVAWQTELVSFSQSSLGVKATLKDKDGNTQEVEADWLMACDGSHSTLRHLVNESFQGAAYEQTWWLADVHIDWAKPQNKMLIYVNDRGPLACFPMGETRYRVVMTAPPAFSGELTLDDIVSEFKIRSLEAFTLSNPLWLSQFTIHHRQIQNYRHGRVFFAGDAAHIHSPMGGQGLNTGIQDIYNLVWKLAMVQRGLAKDELLDSYQAERHPIGEQVLKKTDLMTRMILLRNPVLISLRNAFARLMVSLKPVRKAIARDLAELTISYAKSPIVYVQGTAGQLKIGEYIGDFSLMDKQRGSQETASLLTRGTRHHLFVFCGQNPGDLTAFSALLPRLAERVQSFAAVHAVVSDTITLPGDFPSIYIDPAFSLHKRFALEHETAVLVRPDKYIGLIQSPIHEADLLTAIRSMGIIC</sequence>
<evidence type="ECO:0000256" key="1">
    <source>
        <dbReference type="ARBA" id="ARBA00001974"/>
    </source>
</evidence>
<keyword evidence="3" id="KW-0274">FAD</keyword>
<gene>
    <name evidence="5" type="ORF">Lery_1564</name>
</gene>
<proteinExistence type="predicted"/>
<dbReference type="GO" id="GO:0071949">
    <property type="term" value="F:FAD binding"/>
    <property type="evidence" value="ECO:0007669"/>
    <property type="project" value="InterPro"/>
</dbReference>
<evidence type="ECO:0000313" key="6">
    <source>
        <dbReference type="Proteomes" id="UP000054773"/>
    </source>
</evidence>
<evidence type="ECO:0000313" key="5">
    <source>
        <dbReference type="EMBL" id="KTC97725.1"/>
    </source>
</evidence>
<name>A0A0W0TQ39_LEGER</name>
<evidence type="ECO:0000256" key="2">
    <source>
        <dbReference type="ARBA" id="ARBA00022630"/>
    </source>
</evidence>
<organism evidence="5 6">
    <name type="scientific">Legionella erythra</name>
    <dbReference type="NCBI Taxonomy" id="448"/>
    <lineage>
        <taxon>Bacteria</taxon>
        <taxon>Pseudomonadati</taxon>
        <taxon>Pseudomonadota</taxon>
        <taxon>Gammaproteobacteria</taxon>
        <taxon>Legionellales</taxon>
        <taxon>Legionellaceae</taxon>
        <taxon>Legionella</taxon>
    </lineage>
</organism>
<comment type="cofactor">
    <cofactor evidence="1">
        <name>FAD</name>
        <dbReference type="ChEBI" id="CHEBI:57692"/>
    </cofactor>
</comment>
<accession>A0A0W0TQ39</accession>
<dbReference type="InterPro" id="IPR036188">
    <property type="entry name" value="FAD/NAD-bd_sf"/>
</dbReference>
<dbReference type="EMBL" id="LNYA01000024">
    <property type="protein sequence ID" value="KTC97725.1"/>
    <property type="molecule type" value="Genomic_DNA"/>
</dbReference>
<dbReference type="SUPFAM" id="SSF51905">
    <property type="entry name" value="FAD/NAD(P)-binding domain"/>
    <property type="match status" value="1"/>
</dbReference>
<dbReference type="STRING" id="448.Lery_1564"/>
<dbReference type="RefSeq" id="WP_058526698.1">
    <property type="nucleotide sequence ID" value="NZ_CAAAHY010000016.1"/>
</dbReference>
<keyword evidence="2" id="KW-0285">Flavoprotein</keyword>
<dbReference type="Gene3D" id="3.50.50.60">
    <property type="entry name" value="FAD/NAD(P)-binding domain"/>
    <property type="match status" value="1"/>
</dbReference>